<dbReference type="EMBL" id="BJYM01000001">
    <property type="protein sequence ID" value="GEN85389.1"/>
    <property type="molecule type" value="Genomic_DNA"/>
</dbReference>
<keyword evidence="2" id="KW-1185">Reference proteome</keyword>
<dbReference type="AlphaFoldDB" id="A0A511ZD67"/>
<evidence type="ECO:0000313" key="2">
    <source>
        <dbReference type="Proteomes" id="UP000321558"/>
    </source>
</evidence>
<evidence type="ECO:0000313" key="1">
    <source>
        <dbReference type="EMBL" id="GEN85389.1"/>
    </source>
</evidence>
<proteinExistence type="predicted"/>
<accession>A0A511ZD67</accession>
<comment type="caution">
    <text evidence="1">The sequence shown here is derived from an EMBL/GenBank/DDBJ whole genome shotgun (WGS) entry which is preliminary data.</text>
</comment>
<name>A0A511ZD67_9BACI</name>
<dbReference type="Proteomes" id="UP000321558">
    <property type="component" value="Unassembled WGS sequence"/>
</dbReference>
<sequence length="65" mass="7212">MIFGGRVIAVPVPVSASYTAINLALYQKIELGREDRFSNQFSVKTAILNKYFIIIISGGNYPCDK</sequence>
<gene>
    <name evidence="1" type="ORF">OSO01_01280</name>
</gene>
<reference evidence="1 2" key="1">
    <citation type="submission" date="2019-07" db="EMBL/GenBank/DDBJ databases">
        <title>Whole genome shotgun sequence of Oceanobacillus sojae NBRC 105379.</title>
        <authorList>
            <person name="Hosoyama A."/>
            <person name="Uohara A."/>
            <person name="Ohji S."/>
            <person name="Ichikawa N."/>
        </authorList>
    </citation>
    <scope>NUCLEOTIDE SEQUENCE [LARGE SCALE GENOMIC DNA]</scope>
    <source>
        <strain evidence="1 2">NBRC 105379</strain>
    </source>
</reference>
<protein>
    <submittedName>
        <fullName evidence="1">Uncharacterized protein</fullName>
    </submittedName>
</protein>
<organism evidence="1 2">
    <name type="scientific">Oceanobacillus sojae</name>
    <dbReference type="NCBI Taxonomy" id="582851"/>
    <lineage>
        <taxon>Bacteria</taxon>
        <taxon>Bacillati</taxon>
        <taxon>Bacillota</taxon>
        <taxon>Bacilli</taxon>
        <taxon>Bacillales</taxon>
        <taxon>Bacillaceae</taxon>
        <taxon>Oceanobacillus</taxon>
    </lineage>
</organism>